<evidence type="ECO:0000259" key="15">
    <source>
        <dbReference type="PROSITE" id="PS50026"/>
    </source>
</evidence>
<evidence type="ECO:0000256" key="8">
    <source>
        <dbReference type="ARBA" id="ARBA00022801"/>
    </source>
</evidence>
<dbReference type="InterPro" id="IPR000742">
    <property type="entry name" value="EGF"/>
</dbReference>
<accession>A0A3Q1FLC7</accession>
<dbReference type="PROSITE" id="PS50998">
    <property type="entry name" value="GLA_2"/>
    <property type="match status" value="1"/>
</dbReference>
<dbReference type="InterPro" id="IPR001314">
    <property type="entry name" value="Peptidase_S1A"/>
</dbReference>
<comment type="subcellular location">
    <subcellularLocation>
        <location evidence="1">Secreted</location>
    </subcellularLocation>
</comment>
<dbReference type="PROSITE" id="PS00011">
    <property type="entry name" value="GLA_1"/>
    <property type="match status" value="1"/>
</dbReference>
<dbReference type="InterPro" id="IPR000294">
    <property type="entry name" value="GLA_domain"/>
</dbReference>
<dbReference type="SMART" id="SM00181">
    <property type="entry name" value="EGF"/>
    <property type="match status" value="2"/>
</dbReference>
<dbReference type="CDD" id="cd00054">
    <property type="entry name" value="EGF_CA"/>
    <property type="match status" value="1"/>
</dbReference>
<dbReference type="STRING" id="80966.ENSAPOP00000017224"/>
<evidence type="ECO:0000256" key="14">
    <source>
        <dbReference type="SAM" id="SignalP"/>
    </source>
</evidence>
<keyword evidence="8" id="KW-0378">Hydrolase</keyword>
<dbReference type="InterPro" id="IPR009003">
    <property type="entry name" value="Peptidase_S1_PA"/>
</dbReference>
<dbReference type="Gene3D" id="2.10.25.10">
    <property type="entry name" value="Laminin"/>
    <property type="match status" value="2"/>
</dbReference>
<keyword evidence="7" id="KW-0677">Repeat</keyword>
<feature type="domain" description="Gla" evidence="17">
    <location>
        <begin position="41"/>
        <end position="87"/>
    </location>
</feature>
<dbReference type="GO" id="GO:0007596">
    <property type="term" value="P:blood coagulation"/>
    <property type="evidence" value="ECO:0007669"/>
    <property type="project" value="InterPro"/>
</dbReference>
<evidence type="ECO:0000256" key="3">
    <source>
        <dbReference type="ARBA" id="ARBA00022536"/>
    </source>
</evidence>
<organism evidence="18 19">
    <name type="scientific">Acanthochromis polyacanthus</name>
    <name type="common">spiny chromis</name>
    <dbReference type="NCBI Taxonomy" id="80966"/>
    <lineage>
        <taxon>Eukaryota</taxon>
        <taxon>Metazoa</taxon>
        <taxon>Chordata</taxon>
        <taxon>Craniata</taxon>
        <taxon>Vertebrata</taxon>
        <taxon>Euteleostomi</taxon>
        <taxon>Actinopterygii</taxon>
        <taxon>Neopterygii</taxon>
        <taxon>Teleostei</taxon>
        <taxon>Neoteleostei</taxon>
        <taxon>Acanthomorphata</taxon>
        <taxon>Ovalentaria</taxon>
        <taxon>Pomacentridae</taxon>
        <taxon>Acanthochromis</taxon>
    </lineage>
</organism>
<dbReference type="PROSITE" id="PS50026">
    <property type="entry name" value="EGF_3"/>
    <property type="match status" value="1"/>
</dbReference>
<evidence type="ECO:0000256" key="2">
    <source>
        <dbReference type="ARBA" id="ARBA00022525"/>
    </source>
</evidence>
<dbReference type="Gene3D" id="4.10.740.10">
    <property type="entry name" value="Coagulation Factor IX"/>
    <property type="match status" value="1"/>
</dbReference>
<dbReference type="Ensembl" id="ENSAPOT00000026415.1">
    <property type="protein sequence ID" value="ENSAPOP00000017224.1"/>
    <property type="gene ID" value="ENSAPOG00000020384.1"/>
</dbReference>
<keyword evidence="11 13" id="KW-1015">Disulfide bond</keyword>
<evidence type="ECO:0000256" key="12">
    <source>
        <dbReference type="ARBA" id="ARBA00023180"/>
    </source>
</evidence>
<dbReference type="FunFam" id="2.40.10.10:FF:000003">
    <property type="entry name" value="Transmembrane serine protease 3"/>
    <property type="match status" value="1"/>
</dbReference>
<dbReference type="Pfam" id="PF00089">
    <property type="entry name" value="Trypsin"/>
    <property type="match status" value="1"/>
</dbReference>
<keyword evidence="3 13" id="KW-0245">EGF-like domain</keyword>
<dbReference type="InterPro" id="IPR012224">
    <property type="entry name" value="Pept_S1A_FX"/>
</dbReference>
<comment type="caution">
    <text evidence="13">Lacks conserved residue(s) required for the propagation of feature annotation.</text>
</comment>
<feature type="signal peptide" evidence="14">
    <location>
        <begin position="1"/>
        <end position="22"/>
    </location>
</feature>
<reference evidence="18" key="2">
    <citation type="submission" date="2025-09" db="UniProtKB">
        <authorList>
            <consortium name="Ensembl"/>
        </authorList>
    </citation>
    <scope>IDENTIFICATION</scope>
</reference>
<dbReference type="PROSITE" id="PS00022">
    <property type="entry name" value="EGF_1"/>
    <property type="match status" value="1"/>
</dbReference>
<keyword evidence="4" id="KW-0645">Protease</keyword>
<dbReference type="InterPro" id="IPR001254">
    <property type="entry name" value="Trypsin_dom"/>
</dbReference>
<feature type="chain" id="PRO_5018750063" evidence="14">
    <location>
        <begin position="23"/>
        <end position="446"/>
    </location>
</feature>
<evidence type="ECO:0000313" key="18">
    <source>
        <dbReference type="Ensembl" id="ENSAPOP00000017224.1"/>
    </source>
</evidence>
<dbReference type="GO" id="GO:0005615">
    <property type="term" value="C:extracellular space"/>
    <property type="evidence" value="ECO:0007669"/>
    <property type="project" value="TreeGrafter"/>
</dbReference>
<dbReference type="PRINTS" id="PR00722">
    <property type="entry name" value="CHYMOTRYPSIN"/>
</dbReference>
<dbReference type="InterPro" id="IPR035972">
    <property type="entry name" value="GLA-like_dom_SF"/>
</dbReference>
<dbReference type="SUPFAM" id="SSF50494">
    <property type="entry name" value="Trypsin-like serine proteases"/>
    <property type="match status" value="1"/>
</dbReference>
<sequence>MLLTRSCFGFLVVLVVLGFSAAAAVFLQKPKADSVLRRRRANSGFLEELKQGNLERECIEEICDYEEAREVFENDDKTRQFWLTYERRDPCLVNPCQNNGTCVYMGTSYECQCSEGFEGRYCQTVFKDSLKCLYLNGLCDQFCDGSGERRRCFCSEGYQLAENGRSCVAQVEFPCGQLVREEPGLNQTDAVQTRVVGGNHCPPGECPWQVLVQLNGNSHCGGVLVRPDWVITAAHCIHSNNPDNLTVVAGEQNLDVDDGTEQRVPVSMVMVHPGFVRATGDSDVGLLRLLRPLVLTRLVVPVCLPTRALAERELLQVRYHSVSGWGRRTGAGPSSAVSSPVLRRMTVPLIQNSQCSQRAQFNLTGTMLCAGYLQGQQESCRGDDGGPLVTLFGSTHFLTGVVAWGRGCAQPGYYGLYANMAALVDWVQEVMKNPVTPGPPMDQKLV</sequence>
<dbReference type="GO" id="GO:0006508">
    <property type="term" value="P:proteolysis"/>
    <property type="evidence" value="ECO:0007669"/>
    <property type="project" value="UniProtKB-KW"/>
</dbReference>
<evidence type="ECO:0000256" key="13">
    <source>
        <dbReference type="PROSITE-ProRule" id="PRU00076"/>
    </source>
</evidence>
<dbReference type="PROSITE" id="PS01186">
    <property type="entry name" value="EGF_2"/>
    <property type="match status" value="1"/>
</dbReference>
<dbReference type="InterPro" id="IPR018114">
    <property type="entry name" value="TRYPSIN_HIS"/>
</dbReference>
<dbReference type="InterPro" id="IPR043504">
    <property type="entry name" value="Peptidase_S1_PA_chymotrypsin"/>
</dbReference>
<dbReference type="FunFam" id="4.10.740.10:FF:000001">
    <property type="entry name" value="vitamin K-dependent protein S"/>
    <property type="match status" value="1"/>
</dbReference>
<dbReference type="Pfam" id="PF00008">
    <property type="entry name" value="EGF"/>
    <property type="match status" value="1"/>
</dbReference>
<dbReference type="SUPFAM" id="SSF57630">
    <property type="entry name" value="GLA-domain"/>
    <property type="match status" value="1"/>
</dbReference>
<evidence type="ECO:0000259" key="17">
    <source>
        <dbReference type="PROSITE" id="PS50998"/>
    </source>
</evidence>
<evidence type="ECO:0000256" key="7">
    <source>
        <dbReference type="ARBA" id="ARBA00022737"/>
    </source>
</evidence>
<dbReference type="InterPro" id="IPR001881">
    <property type="entry name" value="EGF-like_Ca-bd_dom"/>
</dbReference>
<evidence type="ECO:0000256" key="4">
    <source>
        <dbReference type="ARBA" id="ARBA00022670"/>
    </source>
</evidence>
<keyword evidence="12" id="KW-0325">Glycoprotein</keyword>
<dbReference type="PROSITE" id="PS00134">
    <property type="entry name" value="TRYPSIN_HIS"/>
    <property type="match status" value="1"/>
</dbReference>
<dbReference type="GO" id="GO:0004252">
    <property type="term" value="F:serine-type endopeptidase activity"/>
    <property type="evidence" value="ECO:0007669"/>
    <property type="project" value="InterPro"/>
</dbReference>
<evidence type="ECO:0000256" key="6">
    <source>
        <dbReference type="ARBA" id="ARBA00022729"/>
    </source>
</evidence>
<evidence type="ECO:0000259" key="16">
    <source>
        <dbReference type="PROSITE" id="PS50240"/>
    </source>
</evidence>
<dbReference type="Gene3D" id="2.40.10.10">
    <property type="entry name" value="Trypsin-like serine proteases"/>
    <property type="match status" value="2"/>
</dbReference>
<dbReference type="PRINTS" id="PR00001">
    <property type="entry name" value="GLABLOOD"/>
</dbReference>
<keyword evidence="6 14" id="KW-0732">Signal</keyword>
<feature type="domain" description="EGF-like" evidence="15">
    <location>
        <begin position="87"/>
        <end position="123"/>
    </location>
</feature>
<dbReference type="InterPro" id="IPR050442">
    <property type="entry name" value="Peptidase_S1_coag_factors"/>
</dbReference>
<dbReference type="PIRSF" id="PIRSF001143">
    <property type="entry name" value="Factor_X"/>
    <property type="match status" value="1"/>
</dbReference>
<evidence type="ECO:0000256" key="5">
    <source>
        <dbReference type="ARBA" id="ARBA00022685"/>
    </source>
</evidence>
<evidence type="ECO:0000256" key="1">
    <source>
        <dbReference type="ARBA" id="ARBA00004613"/>
    </source>
</evidence>
<dbReference type="PROSITE" id="PS50240">
    <property type="entry name" value="TRYPSIN_DOM"/>
    <property type="match status" value="1"/>
</dbReference>
<keyword evidence="2" id="KW-0964">Secreted</keyword>
<dbReference type="SMART" id="SM00179">
    <property type="entry name" value="EGF_CA"/>
    <property type="match status" value="1"/>
</dbReference>
<name>A0A3Q1FLC7_9TELE</name>
<dbReference type="Proteomes" id="UP000257200">
    <property type="component" value="Unplaced"/>
</dbReference>
<dbReference type="FunFam" id="2.10.25.10:FF:000404">
    <property type="entry name" value="Weary, isoform B"/>
    <property type="match status" value="1"/>
</dbReference>
<dbReference type="PANTHER" id="PTHR24278:SF26">
    <property type="entry name" value="COAGULATION FACTOR VII"/>
    <property type="match status" value="1"/>
</dbReference>
<keyword evidence="10" id="KW-0865">Zymogen</keyword>
<reference evidence="18" key="1">
    <citation type="submission" date="2025-08" db="UniProtKB">
        <authorList>
            <consortium name="Ensembl"/>
        </authorList>
    </citation>
    <scope>IDENTIFICATION</scope>
</reference>
<feature type="disulfide bond" evidence="13">
    <location>
        <begin position="113"/>
        <end position="122"/>
    </location>
</feature>
<keyword evidence="9" id="KW-0720">Serine protease</keyword>
<dbReference type="GO" id="GO:0005509">
    <property type="term" value="F:calcium ion binding"/>
    <property type="evidence" value="ECO:0007669"/>
    <property type="project" value="InterPro"/>
</dbReference>
<dbReference type="PANTHER" id="PTHR24278">
    <property type="entry name" value="COAGULATION FACTOR"/>
    <property type="match status" value="1"/>
</dbReference>
<dbReference type="SMART" id="SM00069">
    <property type="entry name" value="GLA"/>
    <property type="match status" value="1"/>
</dbReference>
<dbReference type="InParanoid" id="A0A3Q1FLC7"/>
<dbReference type="CDD" id="cd00190">
    <property type="entry name" value="Tryp_SPc"/>
    <property type="match status" value="1"/>
</dbReference>
<proteinExistence type="predicted"/>
<dbReference type="GeneTree" id="ENSGT00940000154474"/>
<dbReference type="SMART" id="SM00020">
    <property type="entry name" value="Tryp_SPc"/>
    <property type="match status" value="1"/>
</dbReference>
<feature type="domain" description="Peptidase S1" evidence="16">
    <location>
        <begin position="195"/>
        <end position="432"/>
    </location>
</feature>
<evidence type="ECO:0000256" key="10">
    <source>
        <dbReference type="ARBA" id="ARBA00023145"/>
    </source>
</evidence>
<keyword evidence="5" id="KW-0165">Cleavage on pair of basic residues</keyword>
<evidence type="ECO:0000256" key="11">
    <source>
        <dbReference type="ARBA" id="ARBA00023157"/>
    </source>
</evidence>
<dbReference type="AlphaFoldDB" id="A0A3Q1FLC7"/>
<protein>
    <submittedName>
        <fullName evidence="18">Coagulation factor VIIi</fullName>
    </submittedName>
</protein>
<keyword evidence="19" id="KW-1185">Reference proteome</keyword>
<evidence type="ECO:0000313" key="19">
    <source>
        <dbReference type="Proteomes" id="UP000257200"/>
    </source>
</evidence>
<evidence type="ECO:0000256" key="9">
    <source>
        <dbReference type="ARBA" id="ARBA00022825"/>
    </source>
</evidence>
<dbReference type="SUPFAM" id="SSF57196">
    <property type="entry name" value="EGF/Laminin"/>
    <property type="match status" value="1"/>
</dbReference>
<dbReference type="Pfam" id="PF00594">
    <property type="entry name" value="Gla"/>
    <property type="match status" value="1"/>
</dbReference>
<dbReference type="InterPro" id="IPR017857">
    <property type="entry name" value="Coagulation_fac-like_Gla_dom"/>
</dbReference>